<comment type="caution">
    <text evidence="8">The sequence shown here is derived from an EMBL/GenBank/DDBJ whole genome shotgun (WGS) entry which is preliminary data.</text>
</comment>
<feature type="transmembrane region" description="Helical" evidence="7">
    <location>
        <begin position="500"/>
        <end position="519"/>
    </location>
</feature>
<evidence type="ECO:0000256" key="4">
    <source>
        <dbReference type="ARBA" id="ARBA00022989"/>
    </source>
</evidence>
<feature type="transmembrane region" description="Helical" evidence="7">
    <location>
        <begin position="190"/>
        <end position="211"/>
    </location>
</feature>
<dbReference type="Proteomes" id="UP000275395">
    <property type="component" value="Unassembled WGS sequence"/>
</dbReference>
<feature type="transmembrane region" description="Helical" evidence="7">
    <location>
        <begin position="539"/>
        <end position="556"/>
    </location>
</feature>
<feature type="region of interest" description="Disordered" evidence="6">
    <location>
        <begin position="669"/>
        <end position="690"/>
    </location>
</feature>
<feature type="transmembrane region" description="Helical" evidence="7">
    <location>
        <begin position="116"/>
        <end position="137"/>
    </location>
</feature>
<dbReference type="GO" id="GO:0005886">
    <property type="term" value="C:plasma membrane"/>
    <property type="evidence" value="ECO:0007669"/>
    <property type="project" value="UniProtKB-SubCell"/>
</dbReference>
<evidence type="ECO:0000256" key="3">
    <source>
        <dbReference type="ARBA" id="ARBA00022692"/>
    </source>
</evidence>
<feature type="transmembrane region" description="Helical" evidence="7">
    <location>
        <begin position="568"/>
        <end position="592"/>
    </location>
</feature>
<evidence type="ECO:0000313" key="8">
    <source>
        <dbReference type="EMBL" id="RLP67657.1"/>
    </source>
</evidence>
<keyword evidence="4 7" id="KW-1133">Transmembrane helix</keyword>
<feature type="transmembrane region" description="Helical" evidence="7">
    <location>
        <begin position="72"/>
        <end position="96"/>
    </location>
</feature>
<dbReference type="AlphaFoldDB" id="A0A3L6ZIE6"/>
<accession>A0A3L6ZIE6</accession>
<feature type="transmembrane region" description="Helical" evidence="7">
    <location>
        <begin position="223"/>
        <end position="245"/>
    </location>
</feature>
<dbReference type="InterPro" id="IPR019108">
    <property type="entry name" value="Caa3_assmbl_CtaG-rel"/>
</dbReference>
<proteinExistence type="predicted"/>
<feature type="transmembrane region" description="Helical" evidence="7">
    <location>
        <begin position="26"/>
        <end position="52"/>
    </location>
</feature>
<protein>
    <submittedName>
        <fullName evidence="8">Cytochrome c oxidase assembly protein</fullName>
    </submittedName>
</protein>
<evidence type="ECO:0000256" key="5">
    <source>
        <dbReference type="ARBA" id="ARBA00023136"/>
    </source>
</evidence>
<feature type="transmembrane region" description="Helical" evidence="7">
    <location>
        <begin position="386"/>
        <end position="406"/>
    </location>
</feature>
<comment type="subcellular location">
    <subcellularLocation>
        <location evidence="1">Cell membrane</location>
        <topology evidence="1">Multi-pass membrane protein</topology>
    </subcellularLocation>
</comment>
<name>A0A3L6ZIE6_9MICO</name>
<feature type="transmembrane region" description="Helical" evidence="7">
    <location>
        <begin position="327"/>
        <end position="346"/>
    </location>
</feature>
<feature type="transmembrane region" description="Helical" evidence="7">
    <location>
        <begin position="257"/>
        <end position="278"/>
    </location>
</feature>
<keyword evidence="5 7" id="KW-0472">Membrane</keyword>
<dbReference type="Pfam" id="PF09678">
    <property type="entry name" value="Caa3_CtaG"/>
    <property type="match status" value="1"/>
</dbReference>
<keyword evidence="2" id="KW-1003">Cell membrane</keyword>
<feature type="transmembrane region" description="Helical" evidence="7">
    <location>
        <begin position="418"/>
        <end position="436"/>
    </location>
</feature>
<feature type="transmembrane region" description="Helical" evidence="7">
    <location>
        <begin position="448"/>
        <end position="472"/>
    </location>
</feature>
<dbReference type="EMBL" id="RCUW01000018">
    <property type="protein sequence ID" value="RLP67657.1"/>
    <property type="molecule type" value="Genomic_DNA"/>
</dbReference>
<feature type="transmembrane region" description="Helical" evidence="7">
    <location>
        <begin position="290"/>
        <end position="315"/>
    </location>
</feature>
<organism evidence="8 9">
    <name type="scientific">Mycetocola reblochoni</name>
    <dbReference type="NCBI Taxonomy" id="331618"/>
    <lineage>
        <taxon>Bacteria</taxon>
        <taxon>Bacillati</taxon>
        <taxon>Actinomycetota</taxon>
        <taxon>Actinomycetes</taxon>
        <taxon>Micrococcales</taxon>
        <taxon>Microbacteriaceae</taxon>
        <taxon>Mycetocola</taxon>
    </lineage>
</organism>
<evidence type="ECO:0000256" key="7">
    <source>
        <dbReference type="SAM" id="Phobius"/>
    </source>
</evidence>
<sequence length="690" mass="74536">MSDTGAPHASTATPVPATDPRVRKPLAAVAAVLVTVAVAVLVVFPVAVAVVLGDAPYERLFVGYPGVDVAVITTVLLSGAHLATLVTSGALVHVLFLRDAPARRARHLSDNFEISVLRVASGAWGLFAGALVVFEALDSNGTPLERLATPGALPFLWEASYAPKAWTISFLAALTVFFVSFFAERWTGLLISLWATAIAVLAPVVTGQALVGPDHDFGSDAAIFQTLAVNAFLGAIAVAALRILSGRLVSPVTLRRLFRIGAVALPVIVITDVVIAVFKLAGGDITASLTGWLIIAGFVFLAVVAGAFVAAVILARRGALRAGNLTGLLSLSAVAVAGWTGVGVAMTRQPPPQYFVPTSIEQVFMGFEVPDAPTLTVLFGQWRPNLLFLGIAVAAVTVYLVAVRTLRRRGDRWPLGRTAAWIGGWTVVVVATSSGFGKYSAPDFGVHMIVHMSLNMLAPGLLVLGGVVTLLLRATRSDRNKPASLHDWITWVLHWRVLQFLYNPLIVFIVFIGSYYGLYLTGIFGDYMRFHWAHQLMNVHFLIVGYLYYSLIIGVDRPPRPLPHIGKLGYVLAAMPFHAFFGVILMTSPVIIAETFYRYLDLPWADLQAQQYLGGGVAWAGGEIPLMIVIVALAIQWSRQDATDARRKDRHIDTGRDDEYDAYNQMLQRLADRDAARPGPRPTVREETRP</sequence>
<feature type="transmembrane region" description="Helical" evidence="7">
    <location>
        <begin position="612"/>
        <end position="637"/>
    </location>
</feature>
<evidence type="ECO:0000256" key="1">
    <source>
        <dbReference type="ARBA" id="ARBA00004651"/>
    </source>
</evidence>
<keyword evidence="3 7" id="KW-0812">Transmembrane</keyword>
<feature type="transmembrane region" description="Helical" evidence="7">
    <location>
        <begin position="165"/>
        <end position="183"/>
    </location>
</feature>
<evidence type="ECO:0000313" key="9">
    <source>
        <dbReference type="Proteomes" id="UP000275395"/>
    </source>
</evidence>
<evidence type="ECO:0000256" key="6">
    <source>
        <dbReference type="SAM" id="MobiDB-lite"/>
    </source>
</evidence>
<reference evidence="8 9" key="1">
    <citation type="submission" date="2018-10" db="EMBL/GenBank/DDBJ databases">
        <authorList>
            <person name="Li J."/>
        </authorList>
    </citation>
    <scope>NUCLEOTIDE SEQUENCE [LARGE SCALE GENOMIC DNA]</scope>
    <source>
        <strain evidence="8 9">JCM 30549</strain>
    </source>
</reference>
<evidence type="ECO:0000256" key="2">
    <source>
        <dbReference type="ARBA" id="ARBA00022475"/>
    </source>
</evidence>
<gene>
    <name evidence="8" type="ORF">D9V30_13295</name>
</gene>